<evidence type="ECO:0000256" key="4">
    <source>
        <dbReference type="ARBA" id="ARBA00022989"/>
    </source>
</evidence>
<gene>
    <name evidence="7" type="ORF">ACAOBT_LOCUS13876</name>
</gene>
<name>A0A9P0PCN9_ACAOB</name>
<feature type="transmembrane region" description="Helical" evidence="6">
    <location>
        <begin position="120"/>
        <end position="145"/>
    </location>
</feature>
<feature type="transmembrane region" description="Helical" evidence="6">
    <location>
        <begin position="82"/>
        <end position="100"/>
    </location>
</feature>
<dbReference type="AlphaFoldDB" id="A0A9P0PCN9"/>
<organism evidence="7 8">
    <name type="scientific">Acanthoscelides obtectus</name>
    <name type="common">Bean weevil</name>
    <name type="synonym">Bruchus obtectus</name>
    <dbReference type="NCBI Taxonomy" id="200917"/>
    <lineage>
        <taxon>Eukaryota</taxon>
        <taxon>Metazoa</taxon>
        <taxon>Ecdysozoa</taxon>
        <taxon>Arthropoda</taxon>
        <taxon>Hexapoda</taxon>
        <taxon>Insecta</taxon>
        <taxon>Pterygota</taxon>
        <taxon>Neoptera</taxon>
        <taxon>Endopterygota</taxon>
        <taxon>Coleoptera</taxon>
        <taxon>Polyphaga</taxon>
        <taxon>Cucujiformia</taxon>
        <taxon>Chrysomeloidea</taxon>
        <taxon>Chrysomelidae</taxon>
        <taxon>Bruchinae</taxon>
        <taxon>Bruchini</taxon>
        <taxon>Acanthoscelides</taxon>
    </lineage>
</organism>
<evidence type="ECO:0000256" key="5">
    <source>
        <dbReference type="ARBA" id="ARBA00023136"/>
    </source>
</evidence>
<dbReference type="Pfam" id="PF05255">
    <property type="entry name" value="UPF0220"/>
    <property type="match status" value="1"/>
</dbReference>
<proteinExistence type="inferred from homology"/>
<sequence length="185" mass="20884">MAILSEPAIPQSDEVVPTEAIIFEPSIMYYDSKVPCSYIRNIDAKSFNYLVSGLAGFLFFFGWWTMIDLSTQHTTTMSKQKLYYLPGVIATIAMILMNAIPTNYLNDSGLDNTSGYCTPFLCILIIFITMMASFGCLISASFILINDFMLDPEEYQWPGYGIFLHILCIFLSTVLPRFCRKSGSF</sequence>
<reference evidence="7" key="1">
    <citation type="submission" date="2022-03" db="EMBL/GenBank/DDBJ databases">
        <authorList>
            <person name="Sayadi A."/>
        </authorList>
    </citation>
    <scope>NUCLEOTIDE SEQUENCE</scope>
</reference>
<feature type="transmembrane region" description="Helical" evidence="6">
    <location>
        <begin position="47"/>
        <end position="67"/>
    </location>
</feature>
<keyword evidence="3 6" id="KW-0812">Transmembrane</keyword>
<evidence type="ECO:0000256" key="1">
    <source>
        <dbReference type="ARBA" id="ARBA00004141"/>
    </source>
</evidence>
<comment type="caution">
    <text evidence="7">The sequence shown here is derived from an EMBL/GenBank/DDBJ whole genome shotgun (WGS) entry which is preliminary data.</text>
</comment>
<evidence type="ECO:0000256" key="6">
    <source>
        <dbReference type="SAM" id="Phobius"/>
    </source>
</evidence>
<comment type="similarity">
    <text evidence="2">Belongs to the UPF0220 family.</text>
</comment>
<protein>
    <recommendedName>
        <fullName evidence="9">Transmembrane protein 50A</fullName>
    </recommendedName>
</protein>
<dbReference type="OrthoDB" id="268928at2759"/>
<evidence type="ECO:0000256" key="3">
    <source>
        <dbReference type="ARBA" id="ARBA00022692"/>
    </source>
</evidence>
<dbReference type="Proteomes" id="UP001152888">
    <property type="component" value="Unassembled WGS sequence"/>
</dbReference>
<dbReference type="PANTHER" id="PTHR13180">
    <property type="entry name" value="SMALL MEMBRANE PROTEIN-RELATED"/>
    <property type="match status" value="1"/>
</dbReference>
<evidence type="ECO:0000313" key="7">
    <source>
        <dbReference type="EMBL" id="CAH1980271.1"/>
    </source>
</evidence>
<keyword evidence="5 6" id="KW-0472">Membrane</keyword>
<evidence type="ECO:0000256" key="2">
    <source>
        <dbReference type="ARBA" id="ARBA00005335"/>
    </source>
</evidence>
<dbReference type="EMBL" id="CAKOFQ010006892">
    <property type="protein sequence ID" value="CAH1980271.1"/>
    <property type="molecule type" value="Genomic_DNA"/>
</dbReference>
<evidence type="ECO:0008006" key="9">
    <source>
        <dbReference type="Google" id="ProtNLM"/>
    </source>
</evidence>
<keyword evidence="4 6" id="KW-1133">Transmembrane helix</keyword>
<comment type="subcellular location">
    <subcellularLocation>
        <location evidence="1">Membrane</location>
        <topology evidence="1">Multi-pass membrane protein</topology>
    </subcellularLocation>
</comment>
<dbReference type="GO" id="GO:0016020">
    <property type="term" value="C:membrane"/>
    <property type="evidence" value="ECO:0007669"/>
    <property type="project" value="UniProtKB-SubCell"/>
</dbReference>
<feature type="transmembrane region" description="Helical" evidence="6">
    <location>
        <begin position="157"/>
        <end position="179"/>
    </location>
</feature>
<accession>A0A9P0PCN9</accession>
<evidence type="ECO:0000313" key="8">
    <source>
        <dbReference type="Proteomes" id="UP001152888"/>
    </source>
</evidence>
<dbReference type="InterPro" id="IPR007919">
    <property type="entry name" value="UPF0220"/>
</dbReference>
<keyword evidence="8" id="KW-1185">Reference proteome</keyword>